<accession>A0ABP9HPI4</accession>
<dbReference type="InterPro" id="IPR036291">
    <property type="entry name" value="NAD(P)-bd_dom_sf"/>
</dbReference>
<keyword evidence="3" id="KW-1185">Reference proteome</keyword>
<dbReference type="InterPro" id="IPR011032">
    <property type="entry name" value="GroES-like_sf"/>
</dbReference>
<proteinExistence type="predicted"/>
<evidence type="ECO:0000313" key="2">
    <source>
        <dbReference type="EMBL" id="GAA4975151.1"/>
    </source>
</evidence>
<feature type="domain" description="Enoyl reductase (ER)" evidence="1">
    <location>
        <begin position="10"/>
        <end position="310"/>
    </location>
</feature>
<dbReference type="PANTHER" id="PTHR43482:SF1">
    <property type="entry name" value="PROTEIN AST1-RELATED"/>
    <property type="match status" value="1"/>
</dbReference>
<dbReference type="InterPro" id="IPR052585">
    <property type="entry name" value="Lipid_raft_assoc_Zn_ADH"/>
</dbReference>
<dbReference type="PANTHER" id="PTHR43482">
    <property type="entry name" value="PROTEIN AST1-RELATED"/>
    <property type="match status" value="1"/>
</dbReference>
<evidence type="ECO:0000259" key="1">
    <source>
        <dbReference type="SMART" id="SM00829"/>
    </source>
</evidence>
<organism evidence="2 3">
    <name type="scientific">Yinghuangia aomiensis</name>
    <dbReference type="NCBI Taxonomy" id="676205"/>
    <lineage>
        <taxon>Bacteria</taxon>
        <taxon>Bacillati</taxon>
        <taxon>Actinomycetota</taxon>
        <taxon>Actinomycetes</taxon>
        <taxon>Kitasatosporales</taxon>
        <taxon>Streptomycetaceae</taxon>
        <taxon>Yinghuangia</taxon>
    </lineage>
</organism>
<dbReference type="Gene3D" id="3.40.50.720">
    <property type="entry name" value="NAD(P)-binding Rossmann-like Domain"/>
    <property type="match status" value="1"/>
</dbReference>
<dbReference type="InterPro" id="IPR020843">
    <property type="entry name" value="ER"/>
</dbReference>
<reference evidence="3" key="1">
    <citation type="journal article" date="2019" name="Int. J. Syst. Evol. Microbiol.">
        <title>The Global Catalogue of Microorganisms (GCM) 10K type strain sequencing project: providing services to taxonomists for standard genome sequencing and annotation.</title>
        <authorList>
            <consortium name="The Broad Institute Genomics Platform"/>
            <consortium name="The Broad Institute Genome Sequencing Center for Infectious Disease"/>
            <person name="Wu L."/>
            <person name="Ma J."/>
        </authorList>
    </citation>
    <scope>NUCLEOTIDE SEQUENCE [LARGE SCALE GENOMIC DNA]</scope>
    <source>
        <strain evidence="3">JCM 17986</strain>
    </source>
</reference>
<dbReference type="EMBL" id="BAABHS010000017">
    <property type="protein sequence ID" value="GAA4975151.1"/>
    <property type="molecule type" value="Genomic_DNA"/>
</dbReference>
<evidence type="ECO:0000313" key="3">
    <source>
        <dbReference type="Proteomes" id="UP001500466"/>
    </source>
</evidence>
<dbReference type="RefSeq" id="WP_345677656.1">
    <property type="nucleotide sequence ID" value="NZ_BAABHS010000017.1"/>
</dbReference>
<dbReference type="SUPFAM" id="SSF50129">
    <property type="entry name" value="GroES-like"/>
    <property type="match status" value="1"/>
</dbReference>
<dbReference type="Gene3D" id="3.90.180.10">
    <property type="entry name" value="Medium-chain alcohol dehydrogenases, catalytic domain"/>
    <property type="match status" value="1"/>
</dbReference>
<sequence length="312" mass="30859">MRALVSRPVGDGHVLELAELPRPEPGPGQVRVRIRAAAVNPVDAATASGALAAIGFHPRRDAVGLGWDLAGTVDALGSGVAGYAVGDDVIGIQHLLDVSSGAHADYALLDPVQVAPAPAGVDPVAAATIPLNALTAEQALDRAGLAPGQTLLATGAAGAVGAFAVELAVRRGLRVVALAGASDEAFVRGLGAEWFVPRGTEHLAAAVRALVPGGVDGAVDAAVLGGTAVLGAVRDRGVFVTLGAVPAAPLRGIDTGIVLVAADAERLAALSRLAAAGGLTLRVAATYPLADAAKAYERLGAGGLRGRLVLVP</sequence>
<gene>
    <name evidence="2" type="ORF">GCM10023205_47490</name>
</gene>
<dbReference type="CDD" id="cd05289">
    <property type="entry name" value="MDR_like_2"/>
    <property type="match status" value="1"/>
</dbReference>
<dbReference type="SMART" id="SM00829">
    <property type="entry name" value="PKS_ER"/>
    <property type="match status" value="1"/>
</dbReference>
<name>A0ABP9HPI4_9ACTN</name>
<protein>
    <submittedName>
        <fullName evidence="2">NADP-dependent oxidoreductase</fullName>
    </submittedName>
</protein>
<dbReference type="Pfam" id="PF08240">
    <property type="entry name" value="ADH_N"/>
    <property type="match status" value="1"/>
</dbReference>
<dbReference type="Proteomes" id="UP001500466">
    <property type="component" value="Unassembled WGS sequence"/>
</dbReference>
<comment type="caution">
    <text evidence="2">The sequence shown here is derived from an EMBL/GenBank/DDBJ whole genome shotgun (WGS) entry which is preliminary data.</text>
</comment>
<dbReference type="SUPFAM" id="SSF51735">
    <property type="entry name" value="NAD(P)-binding Rossmann-fold domains"/>
    <property type="match status" value="1"/>
</dbReference>
<dbReference type="Pfam" id="PF13602">
    <property type="entry name" value="ADH_zinc_N_2"/>
    <property type="match status" value="1"/>
</dbReference>
<dbReference type="InterPro" id="IPR013154">
    <property type="entry name" value="ADH-like_N"/>
</dbReference>